<dbReference type="CDD" id="cd09881">
    <property type="entry name" value="PIN_VapC4-5_FitB-like"/>
    <property type="match status" value="1"/>
</dbReference>
<dbReference type="Gene3D" id="3.40.50.1010">
    <property type="entry name" value="5'-nuclease"/>
    <property type="match status" value="1"/>
</dbReference>
<protein>
    <recommendedName>
        <fullName evidence="1">PIN domain-containing protein</fullName>
    </recommendedName>
</protein>
<evidence type="ECO:0000313" key="3">
    <source>
        <dbReference type="Proteomes" id="UP000197019"/>
    </source>
</evidence>
<name>A0A1Z4C414_9GAMM</name>
<dbReference type="EMBL" id="CP022129">
    <property type="protein sequence ID" value="ASF48248.1"/>
    <property type="molecule type" value="Genomic_DNA"/>
</dbReference>
<dbReference type="SUPFAM" id="SSF88723">
    <property type="entry name" value="PIN domain-like"/>
    <property type="match status" value="1"/>
</dbReference>
<dbReference type="InterPro" id="IPR029060">
    <property type="entry name" value="PIN-like_dom_sf"/>
</dbReference>
<proteinExistence type="predicted"/>
<organism evidence="2 3">
    <name type="scientific">Methylovulum psychrotolerans</name>
    <dbReference type="NCBI Taxonomy" id="1704499"/>
    <lineage>
        <taxon>Bacteria</taxon>
        <taxon>Pseudomonadati</taxon>
        <taxon>Pseudomonadota</taxon>
        <taxon>Gammaproteobacteria</taxon>
        <taxon>Methylococcales</taxon>
        <taxon>Methylococcaceae</taxon>
        <taxon>Methylovulum</taxon>
    </lineage>
</organism>
<evidence type="ECO:0000259" key="1">
    <source>
        <dbReference type="Pfam" id="PF01850"/>
    </source>
</evidence>
<sequence>MKYLFDSNTISDLYNTPSNQYGNIKKRLTQLVDSDEIAISIVTLYELEYAYYNAPENKQVIIRNDINHLQNNFSVVPLNIKSAGLFGHLKKQFKNSSMINKENIKKHNIDIMLASTAICEGAILVSADKIYAILQKLNNNLHVEDWTL</sequence>
<keyword evidence="3" id="KW-1185">Reference proteome</keyword>
<reference evidence="2 3" key="1">
    <citation type="submission" date="2017-06" db="EMBL/GenBank/DDBJ databases">
        <title>Genome Sequencing of the methanotroph Methylovulum psychrotolerants str. HV10-M2 isolated from a high-altitude environment.</title>
        <authorList>
            <person name="Mateos-Rivera A."/>
        </authorList>
    </citation>
    <scope>NUCLEOTIDE SEQUENCE [LARGE SCALE GENOMIC DNA]</scope>
    <source>
        <strain evidence="2 3">HV10_M2</strain>
    </source>
</reference>
<gene>
    <name evidence="2" type="ORF">CEK71_20485</name>
</gene>
<feature type="domain" description="PIN" evidence="1">
    <location>
        <begin position="3"/>
        <end position="131"/>
    </location>
</feature>
<dbReference type="AlphaFoldDB" id="A0A1Z4C414"/>
<evidence type="ECO:0000313" key="2">
    <source>
        <dbReference type="EMBL" id="ASF48248.1"/>
    </source>
</evidence>
<dbReference type="InterPro" id="IPR002716">
    <property type="entry name" value="PIN_dom"/>
</dbReference>
<accession>A0A1Z4C414</accession>
<dbReference type="Pfam" id="PF01850">
    <property type="entry name" value="PIN"/>
    <property type="match status" value="1"/>
</dbReference>
<dbReference type="KEGG" id="mpsy:CEK71_20485"/>
<dbReference type="RefSeq" id="WP_088621118.1">
    <property type="nucleotide sequence ID" value="NZ_CP022129.1"/>
</dbReference>
<dbReference type="OrthoDB" id="7068588at2"/>
<dbReference type="Proteomes" id="UP000197019">
    <property type="component" value="Chromosome"/>
</dbReference>